<organism evidence="2 3">
    <name type="scientific">Kipferlia bialata</name>
    <dbReference type="NCBI Taxonomy" id="797122"/>
    <lineage>
        <taxon>Eukaryota</taxon>
        <taxon>Metamonada</taxon>
        <taxon>Carpediemonas-like organisms</taxon>
        <taxon>Kipferlia</taxon>
    </lineage>
</organism>
<gene>
    <name evidence="2" type="ORF">KIPB_010774</name>
</gene>
<dbReference type="EMBL" id="BDIP01004129">
    <property type="protein sequence ID" value="GIQ88511.1"/>
    <property type="molecule type" value="Genomic_DNA"/>
</dbReference>
<evidence type="ECO:0000313" key="3">
    <source>
        <dbReference type="Proteomes" id="UP000265618"/>
    </source>
</evidence>
<feature type="region of interest" description="Disordered" evidence="1">
    <location>
        <begin position="79"/>
        <end position="104"/>
    </location>
</feature>
<proteinExistence type="predicted"/>
<dbReference type="Proteomes" id="UP000265618">
    <property type="component" value="Unassembled WGS sequence"/>
</dbReference>
<dbReference type="InterPro" id="IPR018247">
    <property type="entry name" value="EF_Hand_1_Ca_BS"/>
</dbReference>
<comment type="caution">
    <text evidence="2">The sequence shown here is derived from an EMBL/GenBank/DDBJ whole genome shotgun (WGS) entry which is preliminary data.</text>
</comment>
<protein>
    <recommendedName>
        <fullName evidence="4">EF-hand domain-containing protein</fullName>
    </recommendedName>
</protein>
<keyword evidence="3" id="KW-1185">Reference proteome</keyword>
<feature type="compositionally biased region" description="Basic and acidic residues" evidence="1">
    <location>
        <begin position="1"/>
        <end position="12"/>
    </location>
</feature>
<name>A0A9K3GN65_9EUKA</name>
<sequence>MIKPTSIHDAERLMQPLPPRGGSRAFSGPRVVNRAGLTRTQLGEVLALSRECLADAPPPCTAVIHNTYKTKDLEARPQTTAPTRRVVPPNQGGRKSALERAEGYDAYFDAERERQLKTRGRNTSTGRGQRYGMDDEAPGLTLAEFGCLLIEAMKVDGGEDMGNIQWSDMIPLLEHLDQDGDGYIGDSDMENMAERITSFECDFYSEEGQMSPAEAKLVSLYREVRR</sequence>
<evidence type="ECO:0008006" key="4">
    <source>
        <dbReference type="Google" id="ProtNLM"/>
    </source>
</evidence>
<dbReference type="AlphaFoldDB" id="A0A9K3GN65"/>
<dbReference type="PROSITE" id="PS00018">
    <property type="entry name" value="EF_HAND_1"/>
    <property type="match status" value="1"/>
</dbReference>
<evidence type="ECO:0000256" key="1">
    <source>
        <dbReference type="SAM" id="MobiDB-lite"/>
    </source>
</evidence>
<evidence type="ECO:0000313" key="2">
    <source>
        <dbReference type="EMBL" id="GIQ88511.1"/>
    </source>
</evidence>
<reference evidence="2 3" key="1">
    <citation type="journal article" date="2018" name="PLoS ONE">
        <title>The draft genome of Kipferlia bialata reveals reductive genome evolution in fornicate parasites.</title>
        <authorList>
            <person name="Tanifuji G."/>
            <person name="Takabayashi S."/>
            <person name="Kume K."/>
            <person name="Takagi M."/>
            <person name="Nakayama T."/>
            <person name="Kamikawa R."/>
            <person name="Inagaki Y."/>
            <person name="Hashimoto T."/>
        </authorList>
    </citation>
    <scope>NUCLEOTIDE SEQUENCE [LARGE SCALE GENOMIC DNA]</scope>
    <source>
        <strain evidence="2">NY0173</strain>
    </source>
</reference>
<accession>A0A9K3GN65</accession>
<feature type="region of interest" description="Disordered" evidence="1">
    <location>
        <begin position="1"/>
        <end position="29"/>
    </location>
</feature>